<feature type="region of interest" description="Disordered" evidence="1">
    <location>
        <begin position="96"/>
        <end position="117"/>
    </location>
</feature>
<evidence type="ECO:0000256" key="1">
    <source>
        <dbReference type="SAM" id="MobiDB-lite"/>
    </source>
</evidence>
<keyword evidence="3" id="KW-1185">Reference proteome</keyword>
<proteinExistence type="predicted"/>
<sequence length="117" mass="12644">MCPTLASPPVREEELVVSGPNQLDEDKNGLEQRSRRHSSYCDTLISLAVGLKGGLHIITNIADGMAFMHDALREDGGTNTTKLDAKTPTEAKSMCMRREDGGTNTPSWVTADESPQA</sequence>
<dbReference type="EnsemblPlants" id="OBART02G33190.1">
    <property type="protein sequence ID" value="OBART02G33190.1"/>
    <property type="gene ID" value="OBART02G33190"/>
</dbReference>
<name>A0A0D3FAQ2_9ORYZ</name>
<evidence type="ECO:0000313" key="2">
    <source>
        <dbReference type="EnsemblPlants" id="OBART02G33190.1"/>
    </source>
</evidence>
<protein>
    <submittedName>
        <fullName evidence="2">Uncharacterized protein</fullName>
    </submittedName>
</protein>
<dbReference type="PaxDb" id="65489-OBART02G33190.1"/>
<feature type="region of interest" description="Disordered" evidence="1">
    <location>
        <begin position="1"/>
        <end position="35"/>
    </location>
</feature>
<feature type="compositionally biased region" description="Polar residues" evidence="1">
    <location>
        <begin position="102"/>
        <end position="117"/>
    </location>
</feature>
<organism evidence="2">
    <name type="scientific">Oryza barthii</name>
    <dbReference type="NCBI Taxonomy" id="65489"/>
    <lineage>
        <taxon>Eukaryota</taxon>
        <taxon>Viridiplantae</taxon>
        <taxon>Streptophyta</taxon>
        <taxon>Embryophyta</taxon>
        <taxon>Tracheophyta</taxon>
        <taxon>Spermatophyta</taxon>
        <taxon>Magnoliopsida</taxon>
        <taxon>Liliopsida</taxon>
        <taxon>Poales</taxon>
        <taxon>Poaceae</taxon>
        <taxon>BOP clade</taxon>
        <taxon>Oryzoideae</taxon>
        <taxon>Oryzeae</taxon>
        <taxon>Oryzinae</taxon>
        <taxon>Oryza</taxon>
    </lineage>
</organism>
<evidence type="ECO:0000313" key="3">
    <source>
        <dbReference type="Proteomes" id="UP000026960"/>
    </source>
</evidence>
<reference evidence="2" key="1">
    <citation type="journal article" date="2009" name="Rice">
        <title>De Novo Next Generation Sequencing of Plant Genomes.</title>
        <authorList>
            <person name="Rounsley S."/>
            <person name="Marri P.R."/>
            <person name="Yu Y."/>
            <person name="He R."/>
            <person name="Sisneros N."/>
            <person name="Goicoechea J.L."/>
            <person name="Lee S.J."/>
            <person name="Angelova A."/>
            <person name="Kudrna D."/>
            <person name="Luo M."/>
            <person name="Affourtit J."/>
            <person name="Desany B."/>
            <person name="Knight J."/>
            <person name="Niazi F."/>
            <person name="Egholm M."/>
            <person name="Wing R.A."/>
        </authorList>
    </citation>
    <scope>NUCLEOTIDE SEQUENCE [LARGE SCALE GENOMIC DNA]</scope>
    <source>
        <strain evidence="2">cv. IRGC 105608</strain>
    </source>
</reference>
<dbReference type="AlphaFoldDB" id="A0A0D3FAQ2"/>
<dbReference type="HOGENOM" id="CLU_2088649_0_0_1"/>
<dbReference type="Proteomes" id="UP000026960">
    <property type="component" value="Chromosome 2"/>
</dbReference>
<accession>A0A0D3FAQ2</accession>
<dbReference type="Gramene" id="OBART02G33190.1">
    <property type="protein sequence ID" value="OBART02G33190.1"/>
    <property type="gene ID" value="OBART02G33190"/>
</dbReference>
<reference evidence="2" key="2">
    <citation type="submission" date="2015-03" db="UniProtKB">
        <authorList>
            <consortium name="EnsemblPlants"/>
        </authorList>
    </citation>
    <scope>IDENTIFICATION</scope>
</reference>
<feature type="compositionally biased region" description="Basic and acidic residues" evidence="1">
    <location>
        <begin position="24"/>
        <end position="33"/>
    </location>
</feature>